<reference evidence="7" key="1">
    <citation type="journal article" date="2012" name="Nat. Biotechnol.">
        <title>Draft genome sequence of pigeonpea (Cajanus cajan), an orphan legume crop of resource-poor farmers.</title>
        <authorList>
            <person name="Varshney R.K."/>
            <person name="Chen W."/>
            <person name="Li Y."/>
            <person name="Bharti A.K."/>
            <person name="Saxena R.K."/>
            <person name="Schlueter J.A."/>
            <person name="Donoghue M.T."/>
            <person name="Azam S."/>
            <person name="Fan G."/>
            <person name="Whaley A.M."/>
            <person name="Farmer A.D."/>
            <person name="Sheridan J."/>
            <person name="Iwata A."/>
            <person name="Tuteja R."/>
            <person name="Penmetsa R.V."/>
            <person name="Wu W."/>
            <person name="Upadhyaya H.D."/>
            <person name="Yang S.P."/>
            <person name="Shah T."/>
            <person name="Saxena K.B."/>
            <person name="Michael T."/>
            <person name="McCombie W.R."/>
            <person name="Yang B."/>
            <person name="Zhang G."/>
            <person name="Yang H."/>
            <person name="Wang J."/>
            <person name="Spillane C."/>
            <person name="Cook D.R."/>
            <person name="May G.D."/>
            <person name="Xu X."/>
            <person name="Jackson S.A."/>
        </authorList>
    </citation>
    <scope>NUCLEOTIDE SEQUENCE [LARGE SCALE GENOMIC DNA]</scope>
</reference>
<comment type="similarity">
    <text evidence="2 6">Belongs to the glycosyl hydrolase 28 family.</text>
</comment>
<gene>
    <name evidence="7" type="ORF">KK1_044604</name>
</gene>
<dbReference type="Proteomes" id="UP000075243">
    <property type="component" value="Unassembled WGS sequence"/>
</dbReference>
<proteinExistence type="inferred from homology"/>
<dbReference type="STRING" id="3821.A0A151QVY0"/>
<evidence type="ECO:0000256" key="5">
    <source>
        <dbReference type="ARBA" id="ARBA00023295"/>
    </source>
</evidence>
<keyword evidence="3" id="KW-0964">Secreted</keyword>
<evidence type="ECO:0000313" key="8">
    <source>
        <dbReference type="Proteomes" id="UP000075243"/>
    </source>
</evidence>
<dbReference type="Gramene" id="C.cajan_44220.t">
    <property type="protein sequence ID" value="C.cajan_44220.t"/>
    <property type="gene ID" value="C.cajan_44220"/>
</dbReference>
<dbReference type="Gene3D" id="2.160.20.10">
    <property type="entry name" value="Single-stranded right-handed beta-helix, Pectin lyase-like"/>
    <property type="match status" value="1"/>
</dbReference>
<dbReference type="EC" id="3.2.1.67" evidence="7"/>
<name>A0A151QVY0_CAJCA</name>
<dbReference type="GO" id="GO:0004650">
    <property type="term" value="F:polygalacturonase activity"/>
    <property type="evidence" value="ECO:0007669"/>
    <property type="project" value="InterPro"/>
</dbReference>
<evidence type="ECO:0000256" key="1">
    <source>
        <dbReference type="ARBA" id="ARBA00004191"/>
    </source>
</evidence>
<organism evidence="7 8">
    <name type="scientific">Cajanus cajan</name>
    <name type="common">Pigeon pea</name>
    <name type="synonym">Cajanus indicus</name>
    <dbReference type="NCBI Taxonomy" id="3821"/>
    <lineage>
        <taxon>Eukaryota</taxon>
        <taxon>Viridiplantae</taxon>
        <taxon>Streptophyta</taxon>
        <taxon>Embryophyta</taxon>
        <taxon>Tracheophyta</taxon>
        <taxon>Spermatophyta</taxon>
        <taxon>Magnoliopsida</taxon>
        <taxon>eudicotyledons</taxon>
        <taxon>Gunneridae</taxon>
        <taxon>Pentapetalae</taxon>
        <taxon>rosids</taxon>
        <taxon>fabids</taxon>
        <taxon>Fabales</taxon>
        <taxon>Fabaceae</taxon>
        <taxon>Papilionoideae</taxon>
        <taxon>50 kb inversion clade</taxon>
        <taxon>NPAAA clade</taxon>
        <taxon>indigoferoid/millettioid clade</taxon>
        <taxon>Phaseoleae</taxon>
        <taxon>Cajanus</taxon>
    </lineage>
</organism>
<keyword evidence="8" id="KW-1185">Reference proteome</keyword>
<keyword evidence="3" id="KW-0134">Cell wall</keyword>
<evidence type="ECO:0000256" key="4">
    <source>
        <dbReference type="ARBA" id="ARBA00022801"/>
    </source>
</evidence>
<comment type="subcellular location">
    <subcellularLocation>
        <location evidence="1">Secreted</location>
        <location evidence="1">Cell wall</location>
    </subcellularLocation>
</comment>
<evidence type="ECO:0000256" key="6">
    <source>
        <dbReference type="RuleBase" id="RU361169"/>
    </source>
</evidence>
<evidence type="ECO:0000256" key="3">
    <source>
        <dbReference type="ARBA" id="ARBA00022512"/>
    </source>
</evidence>
<accession>A0A151QVY0</accession>
<dbReference type="Pfam" id="PF00295">
    <property type="entry name" value="Glyco_hydro_28"/>
    <property type="match status" value="1"/>
</dbReference>
<dbReference type="GO" id="GO:0047911">
    <property type="term" value="F:galacturan 1,4-alpha-galacturonidase activity"/>
    <property type="evidence" value="ECO:0007669"/>
    <property type="project" value="UniProtKB-EC"/>
</dbReference>
<dbReference type="AlphaFoldDB" id="A0A151QVY0"/>
<dbReference type="SUPFAM" id="SSF51126">
    <property type="entry name" value="Pectin lyase-like"/>
    <property type="match status" value="1"/>
</dbReference>
<keyword evidence="5 6" id="KW-0326">Glycosidase</keyword>
<dbReference type="InterPro" id="IPR012334">
    <property type="entry name" value="Pectin_lyas_fold"/>
</dbReference>
<dbReference type="InterPro" id="IPR000743">
    <property type="entry name" value="Glyco_hydro_28"/>
</dbReference>
<dbReference type="OMA" id="CQGIRIE"/>
<dbReference type="EMBL" id="KQ484596">
    <property type="protein sequence ID" value="KYP34436.1"/>
    <property type="molecule type" value="Genomic_DNA"/>
</dbReference>
<keyword evidence="4 6" id="KW-0378">Hydrolase</keyword>
<protein>
    <submittedName>
        <fullName evidence="7">Polygalacturonase</fullName>
        <ecNumber evidence="7">3.2.1.67</ecNumber>
    </submittedName>
</protein>
<dbReference type="GO" id="GO:0005975">
    <property type="term" value="P:carbohydrate metabolic process"/>
    <property type="evidence" value="ECO:0007669"/>
    <property type="project" value="InterPro"/>
</dbReference>
<evidence type="ECO:0000256" key="2">
    <source>
        <dbReference type="ARBA" id="ARBA00008834"/>
    </source>
</evidence>
<evidence type="ECO:0000313" key="7">
    <source>
        <dbReference type="EMBL" id="KYP34436.1"/>
    </source>
</evidence>
<sequence>MLPMTPSKIKISNVTFKDIKGTSGTQNSVTLICSNGVPCEDVKLSNIDMTFNGIPTIAICTIV</sequence>
<dbReference type="InterPro" id="IPR011050">
    <property type="entry name" value="Pectin_lyase_fold/virulence"/>
</dbReference>